<reference evidence="1" key="1">
    <citation type="submission" date="2019-03" db="EMBL/GenBank/DDBJ databases">
        <title>Single cell metagenomics reveals metabolic interactions within the superorganism composed of flagellate Streblomastix strix and complex community of Bacteroidetes bacteria on its surface.</title>
        <authorList>
            <person name="Treitli S.C."/>
            <person name="Kolisko M."/>
            <person name="Husnik F."/>
            <person name="Keeling P."/>
            <person name="Hampl V."/>
        </authorList>
    </citation>
    <scope>NUCLEOTIDE SEQUENCE</scope>
    <source>
        <strain evidence="1">STM</strain>
    </source>
</reference>
<proteinExistence type="predicted"/>
<dbReference type="PROSITE" id="PS51257">
    <property type="entry name" value="PROKAR_LIPOPROTEIN"/>
    <property type="match status" value="1"/>
</dbReference>
<accession>A0A5J4PS67</accession>
<protein>
    <recommendedName>
        <fullName evidence="2">6-bladed beta-propeller</fullName>
    </recommendedName>
</protein>
<feature type="non-terminal residue" evidence="1">
    <location>
        <position position="241"/>
    </location>
</feature>
<evidence type="ECO:0008006" key="2">
    <source>
        <dbReference type="Google" id="ProtNLM"/>
    </source>
</evidence>
<evidence type="ECO:0000313" key="1">
    <source>
        <dbReference type="EMBL" id="KAA6312335.1"/>
    </source>
</evidence>
<dbReference type="EMBL" id="SNRY01006554">
    <property type="protein sequence ID" value="KAA6312335.1"/>
    <property type="molecule type" value="Genomic_DNA"/>
</dbReference>
<gene>
    <name evidence="1" type="ORF">EZS27_036714</name>
</gene>
<dbReference type="SUPFAM" id="SSF63825">
    <property type="entry name" value="YWTD domain"/>
    <property type="match status" value="1"/>
</dbReference>
<name>A0A5J4PS67_9ZZZZ</name>
<comment type="caution">
    <text evidence="1">The sequence shown here is derived from an EMBL/GenBank/DDBJ whole genome shotgun (WGS) entry which is preliminary data.</text>
</comment>
<dbReference type="AlphaFoldDB" id="A0A5J4PS67"/>
<sequence>MKMKIKMKIKNKKYNWCIIIVSFTFMLSCSNKNDTKNSYDFTEEIKIYHSKEILLSGEFLRPQEICVYDSVILINDKNQGFFFHAYNLNTGNKYADFGSLGSGPNDLNWPTKMFVDKNKSELVVFDQNLSRIYYYKIEDIMNNNLNNIGQVQVNPDASRVIQQNDSTFYCLGLFSNGMFRKDIREKTIGYDFNYPEIPGVELNPISKFLLFQGDIMMKPDNAKFVYASTRCDLLKIVAIEN</sequence>
<organism evidence="1">
    <name type="scientific">termite gut metagenome</name>
    <dbReference type="NCBI Taxonomy" id="433724"/>
    <lineage>
        <taxon>unclassified sequences</taxon>
        <taxon>metagenomes</taxon>
        <taxon>organismal metagenomes</taxon>
    </lineage>
</organism>
<dbReference type="Pfam" id="PF15869">
    <property type="entry name" value="TolB_like"/>
    <property type="match status" value="1"/>
</dbReference>